<organism evidence="11 12">
    <name type="scientific">Chiloscyllium punctatum</name>
    <name type="common">Brownbanded bambooshark</name>
    <name type="synonym">Hemiscyllium punctatum</name>
    <dbReference type="NCBI Taxonomy" id="137246"/>
    <lineage>
        <taxon>Eukaryota</taxon>
        <taxon>Metazoa</taxon>
        <taxon>Chordata</taxon>
        <taxon>Craniata</taxon>
        <taxon>Vertebrata</taxon>
        <taxon>Chondrichthyes</taxon>
        <taxon>Elasmobranchii</taxon>
        <taxon>Galeomorphii</taxon>
        <taxon>Galeoidea</taxon>
        <taxon>Orectolobiformes</taxon>
        <taxon>Hemiscylliidae</taxon>
        <taxon>Chiloscyllium</taxon>
    </lineage>
</organism>
<evidence type="ECO:0000256" key="1">
    <source>
        <dbReference type="ARBA" id="ARBA00004123"/>
    </source>
</evidence>
<evidence type="ECO:0000256" key="4">
    <source>
        <dbReference type="ARBA" id="ARBA00023015"/>
    </source>
</evidence>
<evidence type="ECO:0000256" key="5">
    <source>
        <dbReference type="ARBA" id="ARBA00023159"/>
    </source>
</evidence>
<proteinExistence type="predicted"/>
<gene>
    <name evidence="11" type="ORF">chiPu_0012496</name>
</gene>
<feature type="compositionally biased region" description="Polar residues" evidence="9">
    <location>
        <begin position="859"/>
        <end position="893"/>
    </location>
</feature>
<dbReference type="InterPro" id="IPR034834">
    <property type="entry name" value="PRC_RRM"/>
</dbReference>
<dbReference type="InterPro" id="IPR034605">
    <property type="entry name" value="PGC-1"/>
</dbReference>
<feature type="compositionally biased region" description="Low complexity" evidence="9">
    <location>
        <begin position="946"/>
        <end position="955"/>
    </location>
</feature>
<keyword evidence="7" id="KW-0539">Nucleus</keyword>
<name>A0A401SUI3_CHIPU</name>
<feature type="compositionally biased region" description="Polar residues" evidence="9">
    <location>
        <begin position="327"/>
        <end position="337"/>
    </location>
</feature>
<dbReference type="InterPro" id="IPR012677">
    <property type="entry name" value="Nucleotide-bd_a/b_plait_sf"/>
</dbReference>
<dbReference type="SMART" id="SM00360">
    <property type="entry name" value="RRM"/>
    <property type="match status" value="1"/>
</dbReference>
<dbReference type="InterPro" id="IPR000504">
    <property type="entry name" value="RRM_dom"/>
</dbReference>
<comment type="subcellular location">
    <subcellularLocation>
        <location evidence="1">Nucleus</location>
    </subcellularLocation>
</comment>
<evidence type="ECO:0000313" key="12">
    <source>
        <dbReference type="Proteomes" id="UP000287033"/>
    </source>
</evidence>
<feature type="compositionally biased region" description="Basic residues" evidence="9">
    <location>
        <begin position="1012"/>
        <end position="1021"/>
    </location>
</feature>
<evidence type="ECO:0000256" key="9">
    <source>
        <dbReference type="SAM" id="MobiDB-lite"/>
    </source>
</evidence>
<keyword evidence="4" id="KW-0805">Transcription regulation</keyword>
<dbReference type="GO" id="GO:0045944">
    <property type="term" value="P:positive regulation of transcription by RNA polymerase II"/>
    <property type="evidence" value="ECO:0007669"/>
    <property type="project" value="TreeGrafter"/>
</dbReference>
<dbReference type="GO" id="GO:0005634">
    <property type="term" value="C:nucleus"/>
    <property type="evidence" value="ECO:0007669"/>
    <property type="project" value="UniProtKB-SubCell"/>
</dbReference>
<reference evidence="11 12" key="1">
    <citation type="journal article" date="2018" name="Nat. Ecol. Evol.">
        <title>Shark genomes provide insights into elasmobranch evolution and the origin of vertebrates.</title>
        <authorList>
            <person name="Hara Y"/>
            <person name="Yamaguchi K"/>
            <person name="Onimaru K"/>
            <person name="Kadota M"/>
            <person name="Koyanagi M"/>
            <person name="Keeley SD"/>
            <person name="Tatsumi K"/>
            <person name="Tanaka K"/>
            <person name="Motone F"/>
            <person name="Kageyama Y"/>
            <person name="Nozu R"/>
            <person name="Adachi N"/>
            <person name="Nishimura O"/>
            <person name="Nakagawa R"/>
            <person name="Tanegashima C"/>
            <person name="Kiyatake I"/>
            <person name="Matsumoto R"/>
            <person name="Murakumo K"/>
            <person name="Nishida K"/>
            <person name="Terakita A"/>
            <person name="Kuratani S"/>
            <person name="Sato K"/>
            <person name="Hyodo S Kuraku.S."/>
        </authorList>
    </citation>
    <scope>NUCLEOTIDE SEQUENCE [LARGE SCALE GENOMIC DNA]</scope>
</reference>
<evidence type="ECO:0000313" key="11">
    <source>
        <dbReference type="EMBL" id="GCC34023.1"/>
    </source>
</evidence>
<dbReference type="GO" id="GO:0003723">
    <property type="term" value="F:RNA binding"/>
    <property type="evidence" value="ECO:0007669"/>
    <property type="project" value="UniProtKB-UniRule"/>
</dbReference>
<feature type="compositionally biased region" description="Low complexity" evidence="9">
    <location>
        <begin position="993"/>
        <end position="1011"/>
    </location>
</feature>
<protein>
    <recommendedName>
        <fullName evidence="10">RRM domain-containing protein</fullName>
    </recommendedName>
</protein>
<keyword evidence="3 8" id="KW-0694">RNA-binding</keyword>
<keyword evidence="2" id="KW-0597">Phosphoprotein</keyword>
<feature type="region of interest" description="Disordered" evidence="9">
    <location>
        <begin position="548"/>
        <end position="571"/>
    </location>
</feature>
<feature type="compositionally biased region" description="Polar residues" evidence="9">
    <location>
        <begin position="495"/>
        <end position="516"/>
    </location>
</feature>
<feature type="compositionally biased region" description="Basic and acidic residues" evidence="9">
    <location>
        <begin position="550"/>
        <end position="564"/>
    </location>
</feature>
<dbReference type="OrthoDB" id="10047851at2759"/>
<feature type="domain" description="RRM" evidence="10">
    <location>
        <begin position="1062"/>
        <end position="1139"/>
    </location>
</feature>
<evidence type="ECO:0000256" key="7">
    <source>
        <dbReference type="ARBA" id="ARBA00023242"/>
    </source>
</evidence>
<dbReference type="EMBL" id="BEZZ01000561">
    <property type="protein sequence ID" value="GCC34023.1"/>
    <property type="molecule type" value="Genomic_DNA"/>
</dbReference>
<dbReference type="Proteomes" id="UP000287033">
    <property type="component" value="Unassembled WGS sequence"/>
</dbReference>
<keyword evidence="5" id="KW-0010">Activator</keyword>
<accession>A0A401SUI3</accession>
<evidence type="ECO:0000259" key="10">
    <source>
        <dbReference type="PROSITE" id="PS50102"/>
    </source>
</evidence>
<feature type="region of interest" description="Disordered" evidence="9">
    <location>
        <begin position="421"/>
        <end position="471"/>
    </location>
</feature>
<dbReference type="STRING" id="137246.A0A401SUI3"/>
<feature type="region of interest" description="Disordered" evidence="9">
    <location>
        <begin position="826"/>
        <end position="1021"/>
    </location>
</feature>
<dbReference type="PANTHER" id="PTHR15528">
    <property type="entry name" value="PEROXISOME PROLIFERATOR ACTIVATED RECEPTOR GAMMA COACTIVATOR 1 PGC-1 -RELATED"/>
    <property type="match status" value="1"/>
</dbReference>
<evidence type="ECO:0000256" key="2">
    <source>
        <dbReference type="ARBA" id="ARBA00022553"/>
    </source>
</evidence>
<dbReference type="PANTHER" id="PTHR15528:SF5">
    <property type="entry name" value="PEROXISOME PROLIFERATOR-ACTIVATED RECEPTOR GAMMA COACTIVATOR-RELATED PROTEIN 1"/>
    <property type="match status" value="1"/>
</dbReference>
<evidence type="ECO:0000256" key="8">
    <source>
        <dbReference type="PROSITE-ProRule" id="PRU00176"/>
    </source>
</evidence>
<dbReference type="Pfam" id="PF00076">
    <property type="entry name" value="RRM_1"/>
    <property type="match status" value="1"/>
</dbReference>
<comment type="caution">
    <text evidence="11">The sequence shown here is derived from an EMBL/GenBank/DDBJ whole genome shotgun (WGS) entry which is preliminary data.</text>
</comment>
<evidence type="ECO:0000256" key="6">
    <source>
        <dbReference type="ARBA" id="ARBA00023163"/>
    </source>
</evidence>
<feature type="compositionally biased region" description="Basic and acidic residues" evidence="9">
    <location>
        <begin position="178"/>
        <end position="189"/>
    </location>
</feature>
<feature type="region of interest" description="Disordered" evidence="9">
    <location>
        <begin position="316"/>
        <end position="350"/>
    </location>
</feature>
<sequence length="1183" mass="130560">MAAPWAAGARSRGRDRRWRLRDTDLITGGVSKLESGPEGQNLEDFHLPSSLLTVADSDLGEISGSFPGCIDQSIISIIEATAQTENKLLLDEESEASLLTALTEILDTVDDENPSPFDCIPDSELFAPPKGDQECLLVGHQSCATFPDLGKEPFGHVVPTAPRDLNAQWRSEKLISRSFGEETSKQRSDGEEEEEEDLISNGQGVSELGPGDSLDLQLGEQLDPVGLENNVTLVLESSSPCAHDVPMSDLVKDVRLHCLPNRVMCLGTDIELADSMIELEVHVLQDNEVQDLELPIVLCASSEHLLQMIGENDKESVLAKDPGPESLPQTLKQQEVSPPTPVHLETSPVTVPSGRLRKTSVSDEILIAMQLDRAETSCEHHSLETQVQAAEDQERSIKVQQKQESQFLTQQTEQDVRRIKTRDVTAGRDSSQVTAFSKGAKEPHNPSPCESEPALGDCSIPQSVEPQPGHGVTLVNEAIHPEQTVDNEPVPVPQFPNSDLISQHPGSPSSTISPLSTCDVQSPAVLETTTNESKLRSISLQQYRLRLQQRKRDSVPSVPEKPKVGTDTNSKSAWPVVPIQSIVQGELSILPLEPAGHRTTVETMLVTSPSVPLSEPPPVQQLQSSTATQAYEGVDQGTLSSSVVSNKVKVNLKGIEAADVMSLLEQFEVTEVSEESTPGNSSGSEVPEEWKLLDHIFGAELASTAGLTPPATPPHQMWKSLPPPVCFLGKRKLQETAESFEGSPVRTAKLIDPKPMAQNNWTKCSSLQPSVEPPLTAANGFGDHIYCLPRVSTQWSSCNIYPPAVGQPDVACRWNIKRQANITIKPITSLNRHSRSPTRQARAGDKQRGAGPGIERNTSDSQKTLPGVQVSSNMLPTGTGSEKPSRSFSSAVDQRNIGGDTAEGNCCVTVAPAPNGETEGSKPFDSSHCSRRTRTSPCYRHQRYLSSSSSTSCSRSRSRSRSRSHSPTWKRRRYGRRRSRHSRHSSRSDSRSSSRSRSCSRSNSRSDSGSRSRSRSSRRRSVHMSYFTDTYDVFPEEPRCQYSRAHSRRINQRRELAIEERRVVYVGKIRNGMLREELRRRFEVFGEIEDCNIYFRSEGDNYGFVTYRYTCDAFAAIENGQTLRKPDELPFDLCFGGRRQFCKTNYADLDSSHADYSSYSTKSKFDSLDFDTLLKQAKRSLRR</sequence>
<evidence type="ECO:0000256" key="3">
    <source>
        <dbReference type="ARBA" id="ARBA00022884"/>
    </source>
</evidence>
<dbReference type="AlphaFoldDB" id="A0A401SUI3"/>
<dbReference type="SUPFAM" id="SSF54928">
    <property type="entry name" value="RNA-binding domain, RBD"/>
    <property type="match status" value="1"/>
</dbReference>
<feature type="region of interest" description="Disordered" evidence="9">
    <location>
        <begin position="485"/>
        <end position="516"/>
    </location>
</feature>
<dbReference type="CDD" id="cd12624">
    <property type="entry name" value="RRM_PRC"/>
    <property type="match status" value="1"/>
</dbReference>
<keyword evidence="12" id="KW-1185">Reference proteome</keyword>
<feature type="region of interest" description="Disordered" evidence="9">
    <location>
        <begin position="178"/>
        <end position="216"/>
    </location>
</feature>
<dbReference type="Gene3D" id="3.30.70.330">
    <property type="match status" value="1"/>
</dbReference>
<dbReference type="PROSITE" id="PS50102">
    <property type="entry name" value="RRM"/>
    <property type="match status" value="1"/>
</dbReference>
<keyword evidence="6" id="KW-0804">Transcription</keyword>
<feature type="compositionally biased region" description="Basic residues" evidence="9">
    <location>
        <begin position="956"/>
        <end position="985"/>
    </location>
</feature>
<dbReference type="InterPro" id="IPR035979">
    <property type="entry name" value="RBD_domain_sf"/>
</dbReference>
<dbReference type="GO" id="GO:0003712">
    <property type="term" value="F:transcription coregulator activity"/>
    <property type="evidence" value="ECO:0007669"/>
    <property type="project" value="InterPro"/>
</dbReference>